<feature type="domain" description="PKD" evidence="9">
    <location>
        <begin position="740"/>
        <end position="821"/>
    </location>
</feature>
<comment type="caution">
    <text evidence="11">The sequence shown here is derived from an EMBL/GenBank/DDBJ whole genome shotgun (WGS) entry which is preliminary data.</text>
</comment>
<evidence type="ECO:0000256" key="8">
    <source>
        <dbReference type="SAM" id="SignalP"/>
    </source>
</evidence>
<evidence type="ECO:0000256" key="1">
    <source>
        <dbReference type="ARBA" id="ARBA00004479"/>
    </source>
</evidence>
<dbReference type="Gene3D" id="2.60.40.10">
    <property type="entry name" value="Immunoglobulins"/>
    <property type="match status" value="2"/>
</dbReference>
<keyword evidence="12" id="KW-1185">Reference proteome</keyword>
<gene>
    <name evidence="11" type="ORF">SNE40_007060</name>
</gene>
<dbReference type="GO" id="GO:0006892">
    <property type="term" value="P:post-Golgi vesicle-mediated transport"/>
    <property type="evidence" value="ECO:0007669"/>
    <property type="project" value="TreeGrafter"/>
</dbReference>
<dbReference type="InterPro" id="IPR031777">
    <property type="entry name" value="Sortilin_C"/>
</dbReference>
<feature type="region of interest" description="Disordered" evidence="6">
    <location>
        <begin position="1074"/>
        <end position="1107"/>
    </location>
</feature>
<evidence type="ECO:0000313" key="12">
    <source>
        <dbReference type="Proteomes" id="UP001347796"/>
    </source>
</evidence>
<dbReference type="CDD" id="cd15482">
    <property type="entry name" value="Sialidase_non-viral"/>
    <property type="match status" value="1"/>
</dbReference>
<dbReference type="Pfam" id="PF15902">
    <property type="entry name" value="Sortilin-Vps10"/>
    <property type="match status" value="1"/>
</dbReference>
<keyword evidence="4" id="KW-0325">Glycoprotein</keyword>
<keyword evidence="7" id="KW-1133">Transmembrane helix</keyword>
<dbReference type="SMART" id="SM00602">
    <property type="entry name" value="VPS10"/>
    <property type="match status" value="1"/>
</dbReference>
<feature type="transmembrane region" description="Helical" evidence="7">
    <location>
        <begin position="1033"/>
        <end position="1055"/>
    </location>
</feature>
<dbReference type="GO" id="GO:0016020">
    <property type="term" value="C:membrane"/>
    <property type="evidence" value="ECO:0007669"/>
    <property type="project" value="UniProtKB-SubCell"/>
</dbReference>
<dbReference type="Pfam" id="PF00801">
    <property type="entry name" value="PKD"/>
    <property type="match status" value="2"/>
</dbReference>
<dbReference type="InterPro" id="IPR000601">
    <property type="entry name" value="PKD_dom"/>
</dbReference>
<dbReference type="SUPFAM" id="SSF110296">
    <property type="entry name" value="Oligoxyloglucan reducing end-specific cellobiohydrolase"/>
    <property type="match status" value="1"/>
</dbReference>
<proteinExistence type="inferred from homology"/>
<evidence type="ECO:0000256" key="5">
    <source>
        <dbReference type="PROSITE-ProRule" id="PRU00043"/>
    </source>
</evidence>
<evidence type="ECO:0000256" key="4">
    <source>
        <dbReference type="ARBA" id="ARBA00023180"/>
    </source>
</evidence>
<dbReference type="PANTHER" id="PTHR12106:SF47">
    <property type="entry name" value="VPS10 DOMAIN-CONTAINING RECEPTOR SORCS3-LIKE"/>
    <property type="match status" value="1"/>
</dbReference>
<dbReference type="SUPFAM" id="SSF49299">
    <property type="entry name" value="PKD domain"/>
    <property type="match status" value="2"/>
</dbReference>
<dbReference type="GO" id="GO:0005794">
    <property type="term" value="C:Golgi apparatus"/>
    <property type="evidence" value="ECO:0007669"/>
    <property type="project" value="TreeGrafter"/>
</dbReference>
<accession>A0AAN8K2U4</accession>
<dbReference type="Proteomes" id="UP001347796">
    <property type="component" value="Unassembled WGS sequence"/>
</dbReference>
<dbReference type="InterPro" id="IPR006581">
    <property type="entry name" value="VPS10"/>
</dbReference>
<keyword evidence="8" id="KW-0732">Signal</keyword>
<evidence type="ECO:0000259" key="9">
    <source>
        <dbReference type="PROSITE" id="PS50093"/>
    </source>
</evidence>
<dbReference type="EMBL" id="JAZGQO010000006">
    <property type="protein sequence ID" value="KAK6184623.1"/>
    <property type="molecule type" value="Genomic_DNA"/>
</dbReference>
<evidence type="ECO:0000256" key="6">
    <source>
        <dbReference type="SAM" id="MobiDB-lite"/>
    </source>
</evidence>
<comment type="subcellular location">
    <subcellularLocation>
        <location evidence="1">Membrane</location>
        <topology evidence="1">Single-pass type I membrane protein</topology>
    </subcellularLocation>
</comment>
<sequence>MFMFHTLFIIFECFVLANGHLSFVKNEQYVDLGSPKKVSLRVGDTITSGNDNLLQSDQRFIRRPVNSEVREPNFRTRRDTEDNPMPKAHEFYLNGTENSNEAFVHWSGKEKSDAIFVLTRQRSRLTHQVISSKVWRSLDYGNDYKLVSFPAGAVITFFYVSPVNFKKAIFVDYANQSIYITTDELASKMPVAIPFKPDLIKPHPRVEDWLLGYSFFDRKLYYSKTFGKDWKLLVRESVSSRFFWSVPGYDTNNATVHLELQSSVGDSAHYKTCQLDTCMTKPDEIQKLGSFVSISLLVVKEYIFVEKLGDGKNEMYVSYNRGEFNRAYFPPDVAPKDFIIVNADEGQVFIAVSHRDGVTLYLSDTTGQFYVPSLTNVFFAPIPGLIAIDLHEVKSMKGTFLANHKEWNSSKRMEIKTYISFDKGGEWKKIKTPPSEKKNCENVNDCFLHLHLDMGSLQAPGILSEAKAPGLILAHGNVGGKLNSFNSTVFVSRDGGWTWQNTGLVGYYRFNILDQGSILTAILESSNGMTNNVSFSYDQGHTWHSKTFLSSNRKIQVDGVLNEPEINSLSLSVYGHSNASNGWTLVTLNFSTVLPKTCNKSDYEVWIPKDDDQDNCTLGQTLQFERRKQFARCSYGVDYEQPLSHIPCNCTPEDFECDYGYELKNNFKCKMASWFNEDYLIVECTEGQKYNRSRGYRKVASDKCFGGVSDSDIYRPVPNIPCPVVAPHGLRLQTEKNVVATNQQTNYELTQSGGSELSTVYTWNFNDSSNEITKTGLINHTQVTHTYTKHGSYSITVTAKNKNGSTSAYLMIRVEDEIKNLYLDIPWATQTDKLTVFDAQVSNFNMANQVGHTHFIWTFGDENSTNPLLTWDKMVNHTYTKPGIYDFGVEAINSVSSLYKPLTIHVFDSANTTTVKLFFSDTIKYLKKNLQARVDFFELLRREIIDNLGIQKERFVLHIADQEPFTVDVLFFPDGETDPTIDQLADDLVSRANNRTLSVVLYGISDTITKATRLHGPRPDSTTSSTSGPNLRAVYIAVPVLIAVVIVTVLVFVFYKRRFRDVRRYTMLRNRHDEDNHLLGDDDDDDPPLDLNPEFGTDRNYHDDQLDLGTGSHLVMVTGGRGSDDD</sequence>
<keyword evidence="3" id="KW-0677">Repeat</keyword>
<feature type="compositionally biased region" description="Basic and acidic residues" evidence="6">
    <location>
        <begin position="1096"/>
        <end position="1105"/>
    </location>
</feature>
<feature type="signal peptide" evidence="8">
    <location>
        <begin position="1"/>
        <end position="19"/>
    </location>
</feature>
<organism evidence="11 12">
    <name type="scientific">Patella caerulea</name>
    <name type="common">Rayed Mediterranean limpet</name>
    <dbReference type="NCBI Taxonomy" id="87958"/>
    <lineage>
        <taxon>Eukaryota</taxon>
        <taxon>Metazoa</taxon>
        <taxon>Spiralia</taxon>
        <taxon>Lophotrochozoa</taxon>
        <taxon>Mollusca</taxon>
        <taxon>Gastropoda</taxon>
        <taxon>Patellogastropoda</taxon>
        <taxon>Patelloidea</taxon>
        <taxon>Patellidae</taxon>
        <taxon>Patella</taxon>
    </lineage>
</organism>
<reference evidence="11 12" key="1">
    <citation type="submission" date="2024-01" db="EMBL/GenBank/DDBJ databases">
        <title>The genome of the rayed Mediterranean limpet Patella caerulea (Linnaeus, 1758).</title>
        <authorList>
            <person name="Anh-Thu Weber A."/>
            <person name="Halstead-Nussloch G."/>
        </authorList>
    </citation>
    <scope>NUCLEOTIDE SEQUENCE [LARGE SCALE GENOMIC DNA]</scope>
    <source>
        <strain evidence="11">AATW-2023a</strain>
        <tissue evidence="11">Whole specimen</tissue>
    </source>
</reference>
<dbReference type="InterPro" id="IPR002126">
    <property type="entry name" value="Cadherin-like_dom"/>
</dbReference>
<dbReference type="Gene3D" id="3.30.60.270">
    <property type="match status" value="1"/>
</dbReference>
<dbReference type="InterPro" id="IPR050310">
    <property type="entry name" value="VPS10-sortilin"/>
</dbReference>
<dbReference type="SMART" id="SM00089">
    <property type="entry name" value="PKD"/>
    <property type="match status" value="2"/>
</dbReference>
<feature type="chain" id="PRO_5042820119" evidence="8">
    <location>
        <begin position="20"/>
        <end position="1126"/>
    </location>
</feature>
<evidence type="ECO:0000256" key="3">
    <source>
        <dbReference type="ARBA" id="ARBA00022737"/>
    </source>
</evidence>
<dbReference type="GO" id="GO:0007156">
    <property type="term" value="P:homophilic cell adhesion via plasma membrane adhesion molecules"/>
    <property type="evidence" value="ECO:0007669"/>
    <property type="project" value="InterPro"/>
</dbReference>
<name>A0AAN8K2U4_PATCE</name>
<comment type="similarity">
    <text evidence="2">Belongs to the VPS10-related sortilin family. SORCS subfamily.</text>
</comment>
<dbReference type="PANTHER" id="PTHR12106">
    <property type="entry name" value="SORTILIN RELATED"/>
    <property type="match status" value="1"/>
</dbReference>
<protein>
    <submittedName>
        <fullName evidence="11">Uncharacterized protein</fullName>
    </submittedName>
</protein>
<dbReference type="InterPro" id="IPR013783">
    <property type="entry name" value="Ig-like_fold"/>
</dbReference>
<dbReference type="CDD" id="cd00146">
    <property type="entry name" value="PKD"/>
    <property type="match status" value="2"/>
</dbReference>
<feature type="domain" description="Cadherin" evidence="10">
    <location>
        <begin position="734"/>
        <end position="828"/>
    </location>
</feature>
<dbReference type="InterPro" id="IPR035986">
    <property type="entry name" value="PKD_dom_sf"/>
</dbReference>
<dbReference type="GO" id="GO:0005509">
    <property type="term" value="F:calcium ion binding"/>
    <property type="evidence" value="ECO:0007669"/>
    <property type="project" value="UniProtKB-UniRule"/>
</dbReference>
<evidence type="ECO:0000256" key="2">
    <source>
        <dbReference type="ARBA" id="ARBA00010818"/>
    </source>
</evidence>
<dbReference type="PROSITE" id="PS50268">
    <property type="entry name" value="CADHERIN_2"/>
    <property type="match status" value="1"/>
</dbReference>
<dbReference type="AlphaFoldDB" id="A0AAN8K2U4"/>
<dbReference type="Pfam" id="PF15901">
    <property type="entry name" value="Sortilin_C"/>
    <property type="match status" value="1"/>
</dbReference>
<feature type="domain" description="PKD" evidence="9">
    <location>
        <begin position="855"/>
        <end position="913"/>
    </location>
</feature>
<evidence type="ECO:0000313" key="11">
    <source>
        <dbReference type="EMBL" id="KAK6184623.1"/>
    </source>
</evidence>
<evidence type="ECO:0000259" key="10">
    <source>
        <dbReference type="PROSITE" id="PS50268"/>
    </source>
</evidence>
<dbReference type="Gene3D" id="2.120.10.10">
    <property type="match status" value="1"/>
</dbReference>
<dbReference type="Gene3D" id="2.10.70.80">
    <property type="match status" value="1"/>
</dbReference>
<keyword evidence="7" id="KW-0812">Transmembrane</keyword>
<dbReference type="InterPro" id="IPR022409">
    <property type="entry name" value="PKD/Chitinase_dom"/>
</dbReference>
<evidence type="ECO:0000256" key="7">
    <source>
        <dbReference type="SAM" id="Phobius"/>
    </source>
</evidence>
<dbReference type="PROSITE" id="PS50093">
    <property type="entry name" value="PKD"/>
    <property type="match status" value="2"/>
</dbReference>
<keyword evidence="7" id="KW-0472">Membrane</keyword>
<dbReference type="InterPro" id="IPR031778">
    <property type="entry name" value="Sortilin_N"/>
</dbReference>
<keyword evidence="5" id="KW-0106">Calcium</keyword>